<dbReference type="InterPro" id="IPR054722">
    <property type="entry name" value="PolX-like_BBD"/>
</dbReference>
<dbReference type="Pfam" id="PF07727">
    <property type="entry name" value="RVT_2"/>
    <property type="match status" value="1"/>
</dbReference>
<dbReference type="Pfam" id="PF22936">
    <property type="entry name" value="Pol_BBD"/>
    <property type="match status" value="1"/>
</dbReference>
<evidence type="ECO:0000313" key="5">
    <source>
        <dbReference type="EMBL" id="GEU60853.1"/>
    </source>
</evidence>
<evidence type="ECO:0000259" key="3">
    <source>
        <dbReference type="Pfam" id="PF07727"/>
    </source>
</evidence>
<keyword evidence="1" id="KW-0175">Coiled coil</keyword>
<feature type="domain" description="Retrovirus-related Pol polyprotein from transposon TNT 1-94-like beta-barrel" evidence="4">
    <location>
        <begin position="414"/>
        <end position="487"/>
    </location>
</feature>
<proteinExistence type="predicted"/>
<gene>
    <name evidence="5" type="ORF">Tci_032831</name>
</gene>
<dbReference type="PANTHER" id="PTHR11439">
    <property type="entry name" value="GAG-POL-RELATED RETROTRANSPOSON"/>
    <property type="match status" value="1"/>
</dbReference>
<reference evidence="5" key="1">
    <citation type="journal article" date="2019" name="Sci. Rep.">
        <title>Draft genome of Tanacetum cinerariifolium, the natural source of mosquito coil.</title>
        <authorList>
            <person name="Yamashiro T."/>
            <person name="Shiraishi A."/>
            <person name="Satake H."/>
            <person name="Nakayama K."/>
        </authorList>
    </citation>
    <scope>NUCLEOTIDE SEQUENCE</scope>
</reference>
<evidence type="ECO:0000256" key="1">
    <source>
        <dbReference type="SAM" id="Coils"/>
    </source>
</evidence>
<organism evidence="5">
    <name type="scientific">Tanacetum cinerariifolium</name>
    <name type="common">Dalmatian daisy</name>
    <name type="synonym">Chrysanthemum cinerariifolium</name>
    <dbReference type="NCBI Taxonomy" id="118510"/>
    <lineage>
        <taxon>Eukaryota</taxon>
        <taxon>Viridiplantae</taxon>
        <taxon>Streptophyta</taxon>
        <taxon>Embryophyta</taxon>
        <taxon>Tracheophyta</taxon>
        <taxon>Spermatophyta</taxon>
        <taxon>Magnoliopsida</taxon>
        <taxon>eudicotyledons</taxon>
        <taxon>Gunneridae</taxon>
        <taxon>Pentapetalae</taxon>
        <taxon>asterids</taxon>
        <taxon>campanulids</taxon>
        <taxon>Asterales</taxon>
        <taxon>Asteraceae</taxon>
        <taxon>Asteroideae</taxon>
        <taxon>Anthemideae</taxon>
        <taxon>Anthemidinae</taxon>
        <taxon>Tanacetum</taxon>
    </lineage>
</organism>
<dbReference type="InterPro" id="IPR013103">
    <property type="entry name" value="RVT_2"/>
</dbReference>
<evidence type="ECO:0000256" key="2">
    <source>
        <dbReference type="SAM" id="MobiDB-lite"/>
    </source>
</evidence>
<feature type="region of interest" description="Disordered" evidence="2">
    <location>
        <begin position="1"/>
        <end position="39"/>
    </location>
</feature>
<feature type="compositionally biased region" description="Basic and acidic residues" evidence="2">
    <location>
        <begin position="599"/>
        <end position="635"/>
    </location>
</feature>
<comment type="caution">
    <text evidence="5">The sequence shown here is derived from an EMBL/GenBank/DDBJ whole genome shotgun (WGS) entry which is preliminary data.</text>
</comment>
<feature type="coiled-coil region" evidence="1">
    <location>
        <begin position="1234"/>
        <end position="1261"/>
    </location>
</feature>
<feature type="region of interest" description="Disordered" evidence="2">
    <location>
        <begin position="1340"/>
        <end position="1364"/>
    </location>
</feature>
<accession>A0A6L2LGE1</accession>
<feature type="region of interest" description="Disordered" evidence="2">
    <location>
        <begin position="571"/>
        <end position="635"/>
    </location>
</feature>
<evidence type="ECO:0000259" key="4">
    <source>
        <dbReference type="Pfam" id="PF22936"/>
    </source>
</evidence>
<dbReference type="EMBL" id="BKCJ010004405">
    <property type="protein sequence ID" value="GEU60853.1"/>
    <property type="molecule type" value="Genomic_DNA"/>
</dbReference>
<feature type="compositionally biased region" description="Basic and acidic residues" evidence="2">
    <location>
        <begin position="1345"/>
        <end position="1364"/>
    </location>
</feature>
<dbReference type="Pfam" id="PF14223">
    <property type="entry name" value="Retrotran_gag_2"/>
    <property type="match status" value="1"/>
</dbReference>
<name>A0A6L2LGE1_TANCI</name>
<feature type="domain" description="Reverse transcriptase Ty1/copia-type" evidence="3">
    <location>
        <begin position="841"/>
        <end position="918"/>
    </location>
</feature>
<dbReference type="PANTHER" id="PTHR11439:SF509">
    <property type="entry name" value="RNA-DIRECTED DNA POLYMERASE"/>
    <property type="match status" value="1"/>
</dbReference>
<sequence length="1446" mass="163607">MESQSETPKRLNGDLVSSVASASSEGPIPPKTAKQRMARKNELKAKSTLMLAIPDEHVLKFHASKDAKSLWEKIKNRFGGNKESKKMQKTILKQNYKNFVASSQEGLDKTYDRFQKLISQLELHGEVISREDANLKLLRSLPPAWNNIALIMRNKSDLDTLSMNDLYNNLKVYESEIKIQSSSSLNSHNVAFVSSDNTSSTNEQVNTVHDVSAASSKDQAFTASYTDDVMFSFFSNQSNAPYCKSDGDDNQVNDRFKKSKGYHAVPPSYIGDYMPLRPDLSFAGLDNYVFKSKVSEAITSVLKIKTNASKTSKDSLEKPKTVRSSAPIIEDSKLDSKDKTVFESKEVKKTVKPSLEKIKFVNARNTTIENENKAKKPKKFSQSPRGTQKLGDGFEFKKKACFGNPQYALQDQEIFDSGCSRHMTRNKSYLIDYQEIDGEFVAFGGNAKGGKITGKDKIRTRKLDFEDVYFVKELKFNLLSVSQICDKKNSALFTDTECAVLYPDFNLFDESQVLLKVPRNNNMYSFDLKKGKQHKASCIENQMDHKVKTIRCDNGTEFKNRIMNELCEMKGNQTNGNVGPKSSDDEVADDAGKKSTKVPRKENEVQDPAKEGDKNNQEKDLRDQEEAPRKQFEQESERLFGQEEAANINITNILNIVSSPVNTVSSSFTAVDPGRERAQRNEFESMFGQEKDANGSMIFIPVSAAGSTYVYLGGSIPVNATALPNVDLPTDPLMPDLEDTTDTGIFSDAYDDEVEGAEADFNNLKLTTVLHQKAKENQSQGLSKLLTCLFSLSNRTHEGKHAIGTRWVYRNKKDERGIVVRNKARLVAQGYTKEEGINYDEMDVKSAFLYDIIEEEVYVCQPPGFEDLHFPNKVYKVEKALYGLHQASRSWYETLSTYLLENGFRRGIIDKTLFIKKDKVKTTSTSIETNKALLKDEEVKDVDVYLYRSMIGSLIYLTASRPDIMFAVCACARFQVTPKISHLHVVKRIFRYLKVNKDVQIRALIDGKNIIITEASIRRDLQLQDAEDPEEVGEGSEVLDLEKAKTAQAKEIANLKNLGNQKYASKQGRMIDNIDQDVEIALVDETHGRMNEEEMFGVNNLDGDEVIVDITAGENVEQSTKDAKKEVSTVDPVTTAGEVVTTTEGIKVTAAATTPQISKDELTLAQTLIKIKAAKPNEGGLIVQEPTKFKITSSSQPSQLPQAKDKGKRIMVEPEKPLKKKDQIAFDEEVTGKLEARMKAKMEEEERIAREKDEANIVRRKFFARKREIKKRNRPPTKAQQRSLMCTYLINIDGWNPKNLKKKSFDEIQKLFDSVMKKVNTFVDINTEIVEERLMKTQAKVTEGSSKRARDELEQESAKRQKLEKEDDSIELRRCLEIVPEDDDDVKIKVTPLSSKSPTIVDYKIYKEGKKSYFKIIRERFKKTKPVDDMDNLLFETLKIMFEHYT</sequence>
<protein>
    <submittedName>
        <fullName evidence="5">Putative ribonuclease H-like domain-containing protein</fullName>
    </submittedName>
</protein>